<feature type="region of interest" description="Disordered" evidence="1">
    <location>
        <begin position="89"/>
        <end position="163"/>
    </location>
</feature>
<dbReference type="Proteomes" id="UP000606786">
    <property type="component" value="Unassembled WGS sequence"/>
</dbReference>
<feature type="compositionally biased region" description="Basic residues" evidence="1">
    <location>
        <begin position="130"/>
        <end position="142"/>
    </location>
</feature>
<feature type="compositionally biased region" description="Basic residues" evidence="1">
    <location>
        <begin position="112"/>
        <end position="121"/>
    </location>
</feature>
<dbReference type="PANTHER" id="PTHR47266">
    <property type="entry name" value="ENDONUCLEASE-RELATED"/>
    <property type="match status" value="1"/>
</dbReference>
<dbReference type="EMBL" id="CAJHJT010000023">
    <property type="protein sequence ID" value="CAD7001636.1"/>
    <property type="molecule type" value="Genomic_DNA"/>
</dbReference>
<protein>
    <submittedName>
        <fullName evidence="3">(Mediterranean fruit fly) hypothetical protein</fullName>
    </submittedName>
</protein>
<proteinExistence type="predicted"/>
<evidence type="ECO:0000313" key="4">
    <source>
        <dbReference type="Proteomes" id="UP000606786"/>
    </source>
</evidence>
<feature type="compositionally biased region" description="Basic residues" evidence="1">
    <location>
        <begin position="152"/>
        <end position="163"/>
    </location>
</feature>
<dbReference type="AlphaFoldDB" id="A0A811UVA9"/>
<gene>
    <name evidence="3" type="ORF">CCAP1982_LOCUS10130</name>
</gene>
<dbReference type="FunFam" id="1.10.340.70:FF:000001">
    <property type="entry name" value="Retrovirus-related Pol polyprotein from transposon gypsy-like Protein"/>
    <property type="match status" value="1"/>
</dbReference>
<comment type="caution">
    <text evidence="3">The sequence shown here is derived from an EMBL/GenBank/DDBJ whole genome shotgun (WGS) entry which is preliminary data.</text>
</comment>
<dbReference type="Pfam" id="PF17921">
    <property type="entry name" value="Integrase_H2C2"/>
    <property type="match status" value="1"/>
</dbReference>
<organism evidence="3 4">
    <name type="scientific">Ceratitis capitata</name>
    <name type="common">Mediterranean fruit fly</name>
    <name type="synonym">Tephritis capitata</name>
    <dbReference type="NCBI Taxonomy" id="7213"/>
    <lineage>
        <taxon>Eukaryota</taxon>
        <taxon>Metazoa</taxon>
        <taxon>Ecdysozoa</taxon>
        <taxon>Arthropoda</taxon>
        <taxon>Hexapoda</taxon>
        <taxon>Insecta</taxon>
        <taxon>Pterygota</taxon>
        <taxon>Neoptera</taxon>
        <taxon>Endopterygota</taxon>
        <taxon>Diptera</taxon>
        <taxon>Brachycera</taxon>
        <taxon>Muscomorpha</taxon>
        <taxon>Tephritoidea</taxon>
        <taxon>Tephritidae</taxon>
        <taxon>Ceratitis</taxon>
        <taxon>Ceratitis</taxon>
    </lineage>
</organism>
<reference evidence="3" key="1">
    <citation type="submission" date="2020-11" db="EMBL/GenBank/DDBJ databases">
        <authorList>
            <person name="Whitehead M."/>
        </authorList>
    </citation>
    <scope>NUCLEOTIDE SEQUENCE</scope>
    <source>
        <strain evidence="3">EGII</strain>
    </source>
</reference>
<dbReference type="Gene3D" id="1.10.340.70">
    <property type="match status" value="1"/>
</dbReference>
<feature type="domain" description="Integrase zinc-binding" evidence="2">
    <location>
        <begin position="34"/>
        <end position="91"/>
    </location>
</feature>
<dbReference type="InterPro" id="IPR052160">
    <property type="entry name" value="Gypsy_RT_Integrase-like"/>
</dbReference>
<keyword evidence="4" id="KW-1185">Reference proteome</keyword>
<evidence type="ECO:0000313" key="3">
    <source>
        <dbReference type="EMBL" id="CAD7001636.1"/>
    </source>
</evidence>
<dbReference type="InterPro" id="IPR041588">
    <property type="entry name" value="Integrase_H2C2"/>
</dbReference>
<name>A0A811UVA9_CERCA</name>
<accession>A0A811UVA9</accession>
<evidence type="ECO:0000256" key="1">
    <source>
        <dbReference type="SAM" id="MobiDB-lite"/>
    </source>
</evidence>
<sequence length="163" mass="19562">MAPEKFPDYTLRSGEFYHHISNKEDASTWKLCVETTLRQRVMNEVHDSPNPEHIGIKETVENAAAQYYWPRMFRDIKRYIRQRARCQITKQSEKEGAGTGETNTTLVVDKATKKRRNRRSQRSTEEKNPQKQRRRKIRTRRSLSKEQESKKKMPKSRRIRSRR</sequence>
<evidence type="ECO:0000259" key="2">
    <source>
        <dbReference type="Pfam" id="PF17921"/>
    </source>
</evidence>